<dbReference type="STRING" id="1032480.MLP_13260"/>
<keyword evidence="2" id="KW-1185">Reference proteome</keyword>
<gene>
    <name evidence="1" type="ordered locus">MLP_13260</name>
</gene>
<dbReference type="KEGG" id="mph:MLP_13260"/>
<sequence length="197" mass="22059">MFDGRAPRSTSPESDRFEPSDLADWHDWLAAHHVSTAGIWLVMPRKLPVGSDLTYENVVREALCWGWIDGQVKTLDETRALQRWARRSPRSGWSRTNKVRIAELEQTGRIQPAGWAVIEAAKASGTWTVLDSVEDLIEPPELTAALDASPVARKNWDAFPPSARKQGLTQIALAKQQSTKSRRVEILVEKAARGERP</sequence>
<dbReference type="Proteomes" id="UP000007947">
    <property type="component" value="Chromosome"/>
</dbReference>
<evidence type="ECO:0008006" key="3">
    <source>
        <dbReference type="Google" id="ProtNLM"/>
    </source>
</evidence>
<dbReference type="EMBL" id="AP012204">
    <property type="protein sequence ID" value="BAK34340.1"/>
    <property type="molecule type" value="Genomic_DNA"/>
</dbReference>
<dbReference type="Pfam" id="PF13376">
    <property type="entry name" value="OmdA"/>
    <property type="match status" value="1"/>
</dbReference>
<evidence type="ECO:0000313" key="2">
    <source>
        <dbReference type="Proteomes" id="UP000007947"/>
    </source>
</evidence>
<reference evidence="1 2" key="1">
    <citation type="submission" date="2011-05" db="EMBL/GenBank/DDBJ databases">
        <title>Whole genome sequence of Microlunatus phosphovorus NM-1.</title>
        <authorList>
            <person name="Hosoyama A."/>
            <person name="Sasaki K."/>
            <person name="Harada T."/>
            <person name="Igarashi R."/>
            <person name="Kawakoshi A."/>
            <person name="Sasagawa M."/>
            <person name="Fukada J."/>
            <person name="Nakamura S."/>
            <person name="Katano Y."/>
            <person name="Hanada S."/>
            <person name="Kamagata Y."/>
            <person name="Nakamura N."/>
            <person name="Yamazaki S."/>
            <person name="Fujita N."/>
        </authorList>
    </citation>
    <scope>NUCLEOTIDE SEQUENCE [LARGE SCALE GENOMIC DNA]</scope>
    <source>
        <strain evidence="2">ATCC 700054 / DSM 10555 / JCM 9379 / NBRC 101784 / NCIMB 13414 / VKM Ac-1990 / NM-1</strain>
    </source>
</reference>
<organism evidence="1 2">
    <name type="scientific">Microlunatus phosphovorus (strain ATCC 700054 / DSM 10555 / JCM 9379 / NBRC 101784 / NCIMB 13414 / VKM Ac-1990 / NM-1)</name>
    <dbReference type="NCBI Taxonomy" id="1032480"/>
    <lineage>
        <taxon>Bacteria</taxon>
        <taxon>Bacillati</taxon>
        <taxon>Actinomycetota</taxon>
        <taxon>Actinomycetes</taxon>
        <taxon>Propionibacteriales</taxon>
        <taxon>Propionibacteriaceae</taxon>
        <taxon>Microlunatus</taxon>
    </lineage>
</organism>
<evidence type="ECO:0000313" key="1">
    <source>
        <dbReference type="EMBL" id="BAK34340.1"/>
    </source>
</evidence>
<name>F5XPN2_MICPN</name>
<dbReference type="eggNOG" id="COG4430">
    <property type="taxonomic scope" value="Bacteria"/>
</dbReference>
<protein>
    <recommendedName>
        <fullName evidence="3">Bacteriocin-protection protein</fullName>
    </recommendedName>
</protein>
<proteinExistence type="predicted"/>
<dbReference type="RefSeq" id="WP_013862223.1">
    <property type="nucleotide sequence ID" value="NC_015635.1"/>
</dbReference>
<dbReference type="AlphaFoldDB" id="F5XPN2"/>
<accession>F5XPN2</accession>
<dbReference type="HOGENOM" id="CLU_076645_2_0_11"/>